<dbReference type="EMBL" id="JAPEUR010000087">
    <property type="protein sequence ID" value="KAJ4322075.1"/>
    <property type="molecule type" value="Genomic_DNA"/>
</dbReference>
<accession>A0A9W9BPD1</accession>
<organism evidence="2 3">
    <name type="scientific">Fusarium piperis</name>
    <dbReference type="NCBI Taxonomy" id="1435070"/>
    <lineage>
        <taxon>Eukaryota</taxon>
        <taxon>Fungi</taxon>
        <taxon>Dikarya</taxon>
        <taxon>Ascomycota</taxon>
        <taxon>Pezizomycotina</taxon>
        <taxon>Sordariomycetes</taxon>
        <taxon>Hypocreomycetidae</taxon>
        <taxon>Hypocreales</taxon>
        <taxon>Nectriaceae</taxon>
        <taxon>Fusarium</taxon>
        <taxon>Fusarium solani species complex</taxon>
    </lineage>
</organism>
<dbReference type="Proteomes" id="UP001140502">
    <property type="component" value="Unassembled WGS sequence"/>
</dbReference>
<sequence>MAVPGSGGTKSAVSSCTTSELSSGGSPTAAQVSASSTALNGPSPTSTGSGISTAAGLSLSQQLMLADAAADRFDLLPDDAQFVFDFNKALDEAGGDGDGGDLAVANRKTFPALIGTGGGMAVGRVGRKEMSVPF</sequence>
<feature type="compositionally biased region" description="Low complexity" evidence="1">
    <location>
        <begin position="41"/>
        <end position="53"/>
    </location>
</feature>
<evidence type="ECO:0000256" key="1">
    <source>
        <dbReference type="SAM" id="MobiDB-lite"/>
    </source>
</evidence>
<evidence type="ECO:0000313" key="2">
    <source>
        <dbReference type="EMBL" id="KAJ4322075.1"/>
    </source>
</evidence>
<feature type="compositionally biased region" description="Polar residues" evidence="1">
    <location>
        <begin position="9"/>
        <end position="40"/>
    </location>
</feature>
<gene>
    <name evidence="2" type="ORF">N0V84_005013</name>
</gene>
<protein>
    <submittedName>
        <fullName evidence="2">Uncharacterized protein</fullName>
    </submittedName>
</protein>
<comment type="caution">
    <text evidence="2">The sequence shown here is derived from an EMBL/GenBank/DDBJ whole genome shotgun (WGS) entry which is preliminary data.</text>
</comment>
<evidence type="ECO:0000313" key="3">
    <source>
        <dbReference type="Proteomes" id="UP001140502"/>
    </source>
</evidence>
<dbReference type="AlphaFoldDB" id="A0A9W9BPD1"/>
<name>A0A9W9BPD1_9HYPO</name>
<keyword evidence="3" id="KW-1185">Reference proteome</keyword>
<proteinExistence type="predicted"/>
<feature type="region of interest" description="Disordered" evidence="1">
    <location>
        <begin position="1"/>
        <end position="53"/>
    </location>
</feature>
<reference evidence="2" key="1">
    <citation type="submission" date="2022-10" db="EMBL/GenBank/DDBJ databases">
        <title>Tapping the CABI collections for fungal endophytes: first genome assemblies for Collariella, Neodidymelliopsis, Ascochyta clinopodiicola, Didymella pomorum, Didymosphaeria variabile, Neocosmospora piperis and Neocucurbitaria cava.</title>
        <authorList>
            <person name="Hill R."/>
        </authorList>
    </citation>
    <scope>NUCLEOTIDE SEQUENCE</scope>
    <source>
        <strain evidence="2">IMI 366586</strain>
    </source>
</reference>